<reference evidence="1" key="1">
    <citation type="submission" date="2024-02" db="EMBL/GenBank/DDBJ databases">
        <title>Klebsiella phages.</title>
        <authorList>
            <person name="Li J."/>
            <person name="Feng Y."/>
            <person name="Zong Z."/>
        </authorList>
    </citation>
    <scope>NUCLEOTIDE SEQUENCE</scope>
</reference>
<dbReference type="EMBL" id="PP357458">
    <property type="protein sequence ID" value="WWT41100.1"/>
    <property type="molecule type" value="Genomic_DNA"/>
</dbReference>
<organism evidence="1">
    <name type="scientific">Klebsiella phage phi1_175008</name>
    <dbReference type="NCBI Taxonomy" id="3127744"/>
    <lineage>
        <taxon>Viruses</taxon>
        <taxon>Duplodnaviria</taxon>
        <taxon>Heunggongvirae</taxon>
        <taxon>Uroviricota</taxon>
        <taxon>Caudoviricetes</taxon>
        <taxon>Stephanstirmvirinae</taxon>
    </lineage>
</organism>
<protein>
    <submittedName>
        <fullName evidence="1">Uncharacterized protein</fullName>
    </submittedName>
</protein>
<proteinExistence type="predicted"/>
<name>A0AC61ZT30_9CAUD</name>
<evidence type="ECO:0000313" key="1">
    <source>
        <dbReference type="EMBL" id="WWT41100.1"/>
    </source>
</evidence>
<sequence length="58" mass="6756">MNNIIYKVEFIRYDEDIISVISGTTRYFSAQAKADIEISLWQGRSNRNEARTTIVEVE</sequence>
<accession>A0AC61ZT30</accession>